<evidence type="ECO:0000256" key="4">
    <source>
        <dbReference type="ARBA" id="ARBA00022737"/>
    </source>
</evidence>
<name>A0A3S0ZSA2_ELYCH</name>
<feature type="domain" description="C2H2-type" evidence="11">
    <location>
        <begin position="142"/>
        <end position="170"/>
    </location>
</feature>
<dbReference type="PANTHER" id="PTHR47772:SF4">
    <property type="entry name" value="ZFP64 ZINC FINGER PROTEIN"/>
    <property type="match status" value="1"/>
</dbReference>
<dbReference type="Pfam" id="PF13912">
    <property type="entry name" value="zf-C2H2_6"/>
    <property type="match status" value="2"/>
</dbReference>
<sequence length="304" mass="34892">YPCSLCDMHFPSVHLIRQHMYNVHSEDLPYKCSICGKGFVSYSGLRHHRRTHTNDKFTCEICGSKFKHKHHMRDHIRRQHPLSDKYMPYVCSLCGKCYGSLRGLQHHKSMHEGKIYLCPVCDAKFSQTGNMFRHLKVVHDSKQCSICKGVFKSMSDLHFHITQKHSDSCPFKCPECGRGYMSSGGLSLHRASHRGKLYECPVCNLKFGQKGNAKRHLRSHGCAHSDDHVQCPICNASVSRNALKHHTTHYHGQHLDMPFRCSLCNKGFLSQSGLNHHKLAHEGRKFSCTICDSRFNQKSHLKTH</sequence>
<dbReference type="PROSITE" id="PS50157">
    <property type="entry name" value="ZINC_FINGER_C2H2_2"/>
    <property type="match status" value="10"/>
</dbReference>
<feature type="domain" description="C2H2-type" evidence="11">
    <location>
        <begin position="116"/>
        <end position="144"/>
    </location>
</feature>
<keyword evidence="7" id="KW-0805">Transcription regulation</keyword>
<keyword evidence="5 10" id="KW-0863">Zinc-finger</keyword>
<dbReference type="SMART" id="SM00355">
    <property type="entry name" value="ZnF_C2H2"/>
    <property type="match status" value="11"/>
</dbReference>
<dbReference type="PANTHER" id="PTHR47772">
    <property type="entry name" value="ZINC FINGER PROTEIN 200"/>
    <property type="match status" value="1"/>
</dbReference>
<dbReference type="EMBL" id="RQTK01000332">
    <property type="protein sequence ID" value="RUS81538.1"/>
    <property type="molecule type" value="Genomic_DNA"/>
</dbReference>
<feature type="domain" description="C2H2-type" evidence="11">
    <location>
        <begin position="259"/>
        <end position="286"/>
    </location>
</feature>
<comment type="subcellular location">
    <subcellularLocation>
        <location evidence="1">Nucleus</location>
    </subcellularLocation>
</comment>
<evidence type="ECO:0000256" key="5">
    <source>
        <dbReference type="ARBA" id="ARBA00022771"/>
    </source>
</evidence>
<evidence type="ECO:0000259" key="11">
    <source>
        <dbReference type="PROSITE" id="PS50157"/>
    </source>
</evidence>
<dbReference type="OrthoDB" id="6161212at2759"/>
<feature type="domain" description="C2H2-type" evidence="11">
    <location>
        <begin position="30"/>
        <end position="57"/>
    </location>
</feature>
<protein>
    <recommendedName>
        <fullName evidence="11">C2H2-type domain-containing protein</fullName>
    </recommendedName>
</protein>
<comment type="similarity">
    <text evidence="2">Belongs to the krueppel C2H2-type zinc-finger protein family.</text>
</comment>
<comment type="caution">
    <text evidence="12">The sequence shown here is derived from an EMBL/GenBank/DDBJ whole genome shotgun (WGS) entry which is preliminary data.</text>
</comment>
<feature type="domain" description="C2H2-type" evidence="11">
    <location>
        <begin position="198"/>
        <end position="220"/>
    </location>
</feature>
<evidence type="ECO:0000256" key="8">
    <source>
        <dbReference type="ARBA" id="ARBA00023163"/>
    </source>
</evidence>
<keyword evidence="3" id="KW-0479">Metal-binding</keyword>
<feature type="domain" description="C2H2-type" evidence="11">
    <location>
        <begin position="57"/>
        <end position="85"/>
    </location>
</feature>
<proteinExistence type="inferred from homology"/>
<organism evidence="12 13">
    <name type="scientific">Elysia chlorotica</name>
    <name type="common">Eastern emerald elysia</name>
    <name type="synonym">Sea slug</name>
    <dbReference type="NCBI Taxonomy" id="188477"/>
    <lineage>
        <taxon>Eukaryota</taxon>
        <taxon>Metazoa</taxon>
        <taxon>Spiralia</taxon>
        <taxon>Lophotrochozoa</taxon>
        <taxon>Mollusca</taxon>
        <taxon>Gastropoda</taxon>
        <taxon>Heterobranchia</taxon>
        <taxon>Euthyneura</taxon>
        <taxon>Panpulmonata</taxon>
        <taxon>Sacoglossa</taxon>
        <taxon>Placobranchoidea</taxon>
        <taxon>Plakobranchidae</taxon>
        <taxon>Elysia</taxon>
    </lineage>
</organism>
<keyword evidence="8" id="KW-0804">Transcription</keyword>
<dbReference type="FunFam" id="3.30.160.60:FF:000193">
    <property type="entry name" value="Zinc finger protein 300"/>
    <property type="match status" value="1"/>
</dbReference>
<evidence type="ECO:0000313" key="12">
    <source>
        <dbReference type="EMBL" id="RUS81538.1"/>
    </source>
</evidence>
<dbReference type="Pfam" id="PF00096">
    <property type="entry name" value="zf-C2H2"/>
    <property type="match status" value="5"/>
</dbReference>
<feature type="domain" description="C2H2-type" evidence="11">
    <location>
        <begin position="286"/>
        <end position="304"/>
    </location>
</feature>
<keyword evidence="13" id="KW-1185">Reference proteome</keyword>
<dbReference type="GO" id="GO:0008270">
    <property type="term" value="F:zinc ion binding"/>
    <property type="evidence" value="ECO:0007669"/>
    <property type="project" value="UniProtKB-KW"/>
</dbReference>
<evidence type="ECO:0000313" key="13">
    <source>
        <dbReference type="Proteomes" id="UP000271974"/>
    </source>
</evidence>
<feature type="non-terminal residue" evidence="12">
    <location>
        <position position="304"/>
    </location>
</feature>
<feature type="domain" description="C2H2-type" evidence="11">
    <location>
        <begin position="89"/>
        <end position="116"/>
    </location>
</feature>
<evidence type="ECO:0000256" key="6">
    <source>
        <dbReference type="ARBA" id="ARBA00022833"/>
    </source>
</evidence>
<accession>A0A3S0ZSA2</accession>
<dbReference type="STRING" id="188477.A0A3S0ZSA2"/>
<feature type="non-terminal residue" evidence="12">
    <location>
        <position position="1"/>
    </location>
</feature>
<dbReference type="SUPFAM" id="SSF57667">
    <property type="entry name" value="beta-beta-alpha zinc fingers"/>
    <property type="match status" value="4"/>
</dbReference>
<feature type="domain" description="C2H2-type" evidence="11">
    <location>
        <begin position="1"/>
        <end position="29"/>
    </location>
</feature>
<reference evidence="12 13" key="1">
    <citation type="submission" date="2019-01" db="EMBL/GenBank/DDBJ databases">
        <title>A draft genome assembly of the solar-powered sea slug Elysia chlorotica.</title>
        <authorList>
            <person name="Cai H."/>
            <person name="Li Q."/>
            <person name="Fang X."/>
            <person name="Li J."/>
            <person name="Curtis N.E."/>
            <person name="Altenburger A."/>
            <person name="Shibata T."/>
            <person name="Feng M."/>
            <person name="Maeda T."/>
            <person name="Schwartz J.A."/>
            <person name="Shigenobu S."/>
            <person name="Lundholm N."/>
            <person name="Nishiyama T."/>
            <person name="Yang H."/>
            <person name="Hasebe M."/>
            <person name="Li S."/>
            <person name="Pierce S.K."/>
            <person name="Wang J."/>
        </authorList>
    </citation>
    <scope>NUCLEOTIDE SEQUENCE [LARGE SCALE GENOMIC DNA]</scope>
    <source>
        <strain evidence="12">EC2010</strain>
        <tissue evidence="12">Whole organism of an adult</tissue>
    </source>
</reference>
<dbReference type="InterPro" id="IPR036236">
    <property type="entry name" value="Znf_C2H2_sf"/>
</dbReference>
<keyword evidence="4" id="KW-0677">Repeat</keyword>
<evidence type="ECO:0000256" key="7">
    <source>
        <dbReference type="ARBA" id="ARBA00023015"/>
    </source>
</evidence>
<keyword evidence="9" id="KW-0539">Nucleus</keyword>
<feature type="domain" description="C2H2-type" evidence="11">
    <location>
        <begin position="171"/>
        <end position="198"/>
    </location>
</feature>
<evidence type="ECO:0000256" key="3">
    <source>
        <dbReference type="ARBA" id="ARBA00022723"/>
    </source>
</evidence>
<dbReference type="Proteomes" id="UP000271974">
    <property type="component" value="Unassembled WGS sequence"/>
</dbReference>
<dbReference type="InterPro" id="IPR013087">
    <property type="entry name" value="Znf_C2H2_type"/>
</dbReference>
<dbReference type="GO" id="GO:0005634">
    <property type="term" value="C:nucleus"/>
    <property type="evidence" value="ECO:0007669"/>
    <property type="project" value="UniProtKB-SubCell"/>
</dbReference>
<dbReference type="PROSITE" id="PS00028">
    <property type="entry name" value="ZINC_FINGER_C2H2_1"/>
    <property type="match status" value="8"/>
</dbReference>
<evidence type="ECO:0000256" key="1">
    <source>
        <dbReference type="ARBA" id="ARBA00004123"/>
    </source>
</evidence>
<dbReference type="Gene3D" id="3.30.160.60">
    <property type="entry name" value="Classic Zinc Finger"/>
    <property type="match status" value="7"/>
</dbReference>
<gene>
    <name evidence="12" type="ORF">EGW08_010708</name>
</gene>
<dbReference type="InterPro" id="IPR050636">
    <property type="entry name" value="C2H2-ZF_domain-containing"/>
</dbReference>
<evidence type="ECO:0000256" key="10">
    <source>
        <dbReference type="PROSITE-ProRule" id="PRU00042"/>
    </source>
</evidence>
<evidence type="ECO:0000256" key="9">
    <source>
        <dbReference type="ARBA" id="ARBA00023242"/>
    </source>
</evidence>
<evidence type="ECO:0000256" key="2">
    <source>
        <dbReference type="ARBA" id="ARBA00006991"/>
    </source>
</evidence>
<keyword evidence="6" id="KW-0862">Zinc</keyword>
<dbReference type="AlphaFoldDB" id="A0A3S0ZSA2"/>